<gene>
    <name evidence="1" type="ORF">MNBD_GAMMA12-2479</name>
</gene>
<reference evidence="1" key="1">
    <citation type="submission" date="2018-06" db="EMBL/GenBank/DDBJ databases">
        <authorList>
            <person name="Zhirakovskaya E."/>
        </authorList>
    </citation>
    <scope>NUCLEOTIDE SEQUENCE</scope>
</reference>
<protein>
    <submittedName>
        <fullName evidence="1">Uncharacterized protein</fullName>
    </submittedName>
</protein>
<name>A0A3B0Z6S7_9ZZZZ</name>
<accession>A0A3B0Z6S7</accession>
<proteinExistence type="predicted"/>
<sequence length="108" mass="12771">MFTIRPEVYDAFCETMRTIFIENMTEKVLASYPVKFTTRTPKANESFIGELIEWAMTNDIEEEIDVEKFILLQYSSWIDSKKNSDMFDKFIESKLPVEEKMTFISSKL</sequence>
<organism evidence="1">
    <name type="scientific">hydrothermal vent metagenome</name>
    <dbReference type="NCBI Taxonomy" id="652676"/>
    <lineage>
        <taxon>unclassified sequences</taxon>
        <taxon>metagenomes</taxon>
        <taxon>ecological metagenomes</taxon>
    </lineage>
</organism>
<dbReference type="EMBL" id="UOFL01000117">
    <property type="protein sequence ID" value="VAW77074.1"/>
    <property type="molecule type" value="Genomic_DNA"/>
</dbReference>
<evidence type="ECO:0000313" key="1">
    <source>
        <dbReference type="EMBL" id="VAW77074.1"/>
    </source>
</evidence>
<dbReference type="AlphaFoldDB" id="A0A3B0Z6S7"/>